<keyword evidence="3" id="KW-1185">Reference proteome</keyword>
<reference evidence="2 3" key="1">
    <citation type="journal article" date="2014" name="World J. Microbiol. Biotechnol.">
        <title>Biodiversity and physiological characteristics of Antarctic and Arctic lichens-associated bacteria.</title>
        <authorList>
            <person name="Lee Y.M."/>
            <person name="Kim E.H."/>
            <person name="Lee H.K."/>
            <person name="Hong S.G."/>
        </authorList>
    </citation>
    <scope>NUCLEOTIDE SEQUENCE [LARGE SCALE GENOMIC DNA]</scope>
    <source>
        <strain evidence="2 3">PAMC 26569</strain>
        <plasmid evidence="2">unnamed1</plasmid>
    </source>
</reference>
<proteinExistence type="predicted"/>
<evidence type="ECO:0000313" key="2">
    <source>
        <dbReference type="EMBL" id="QKE93246.1"/>
    </source>
</evidence>
<protein>
    <submittedName>
        <fullName evidence="2">Uncharacterized protein</fullName>
    </submittedName>
</protein>
<dbReference type="EMBL" id="CP053709">
    <property type="protein sequence ID" value="QKE93246.1"/>
    <property type="molecule type" value="Genomic_DNA"/>
</dbReference>
<dbReference type="RefSeq" id="WP_172443559.1">
    <property type="nucleotide sequence ID" value="NZ_CP053709.1"/>
</dbReference>
<geneLocation type="plasmid" evidence="2 3">
    <name>unnamed1</name>
</geneLocation>
<evidence type="ECO:0000313" key="3">
    <source>
        <dbReference type="Proteomes" id="UP000500767"/>
    </source>
</evidence>
<name>A0A6M8HYB9_9PROT</name>
<dbReference type="AlphaFoldDB" id="A0A6M8HYB9"/>
<sequence>MDGRSRQAMDAVIDRPAWGGRVRHQGYGRRRRMAQARVDDALSSGGDGCGMP</sequence>
<dbReference type="Proteomes" id="UP000500767">
    <property type="component" value="Plasmid unnamed1"/>
</dbReference>
<keyword evidence="2" id="KW-0614">Plasmid</keyword>
<organism evidence="2 3">
    <name type="scientific">Lichenicola cladoniae</name>
    <dbReference type="NCBI Taxonomy" id="1484109"/>
    <lineage>
        <taxon>Bacteria</taxon>
        <taxon>Pseudomonadati</taxon>
        <taxon>Pseudomonadota</taxon>
        <taxon>Alphaproteobacteria</taxon>
        <taxon>Acetobacterales</taxon>
        <taxon>Acetobacteraceae</taxon>
        <taxon>Lichenicola</taxon>
    </lineage>
</organism>
<gene>
    <name evidence="2" type="ORF">HN018_24040</name>
</gene>
<evidence type="ECO:0000256" key="1">
    <source>
        <dbReference type="SAM" id="MobiDB-lite"/>
    </source>
</evidence>
<feature type="region of interest" description="Disordered" evidence="1">
    <location>
        <begin position="29"/>
        <end position="52"/>
    </location>
</feature>
<dbReference type="KEGG" id="lck:HN018_24040"/>
<accession>A0A6M8HYB9</accession>